<keyword evidence="4 7" id="KW-0573">Peptidoglycan synthesis</keyword>
<dbReference type="GO" id="GO:0018104">
    <property type="term" value="P:peptidoglycan-protein cross-linking"/>
    <property type="evidence" value="ECO:0007669"/>
    <property type="project" value="TreeGrafter"/>
</dbReference>
<gene>
    <name evidence="10" type="ORF">Sya03_51520</name>
</gene>
<keyword evidence="2" id="KW-0808">Transferase</keyword>
<sequence>MASAAALTAAVLATGACTGGGSPAWNDGKGGASAPAEDKGPQVTAAITSPASESADVPAVPTIEFTTSNADDAEIAVTDADGTAVEGTTAEDGKSWVPAKQLAWGGTYTATVTATGAEGRTGTAVSTFTVMRKPANLVRVSSFLGDGQTVGVGMPMIVRFGRAVPEKYRADVERRMVLESTPKQEGTWHWYSPTEIHYRPKAYWQPDTKISYSVNLGGVPMGDGWYGRSDLTVDLKIGRSFVMTVDNASKQMTVTQNGKVVKKIPVSLGKKSTPSSSGTMVVIEKKRKTVFDTMDELPEGEGYRTDIEYAQRLTWGGEFIHAAPWSEGVQGRTNVSHGCVNVSMKEGAWLFARTMLGDPVTVKGTPRKLQNGNGWTDWNMSWEQYQQGSALS</sequence>
<dbReference type="InterPro" id="IPR038063">
    <property type="entry name" value="Transpep_catalytic_dom"/>
</dbReference>
<proteinExistence type="predicted"/>
<dbReference type="GO" id="GO:0005576">
    <property type="term" value="C:extracellular region"/>
    <property type="evidence" value="ECO:0007669"/>
    <property type="project" value="TreeGrafter"/>
</dbReference>
<dbReference type="AlphaFoldDB" id="A0A8J3YDM3"/>
<dbReference type="GO" id="GO:0071555">
    <property type="term" value="P:cell wall organization"/>
    <property type="evidence" value="ECO:0007669"/>
    <property type="project" value="UniProtKB-UniRule"/>
</dbReference>
<evidence type="ECO:0000256" key="2">
    <source>
        <dbReference type="ARBA" id="ARBA00022679"/>
    </source>
</evidence>
<dbReference type="PROSITE" id="PS52029">
    <property type="entry name" value="LD_TPASE"/>
    <property type="match status" value="1"/>
</dbReference>
<dbReference type="Gene3D" id="2.60.40.3780">
    <property type="match status" value="1"/>
</dbReference>
<feature type="active site" description="Nucleophile" evidence="7">
    <location>
        <position position="339"/>
    </location>
</feature>
<accession>A0A8J3YDM3</accession>
<keyword evidence="11" id="KW-1185">Reference proteome</keyword>
<dbReference type="CDD" id="cd13432">
    <property type="entry name" value="LDT_IgD_like_2"/>
    <property type="match status" value="1"/>
</dbReference>
<dbReference type="Pfam" id="PF03734">
    <property type="entry name" value="YkuD"/>
    <property type="match status" value="1"/>
</dbReference>
<feature type="active site" description="Proton donor/acceptor" evidence="7">
    <location>
        <position position="321"/>
    </location>
</feature>
<comment type="pathway">
    <text evidence="1 7">Cell wall biogenesis; peptidoglycan biosynthesis.</text>
</comment>
<dbReference type="InterPro" id="IPR005490">
    <property type="entry name" value="LD_TPept_cat_dom"/>
</dbReference>
<evidence type="ECO:0000256" key="7">
    <source>
        <dbReference type="PROSITE-ProRule" id="PRU01373"/>
    </source>
</evidence>
<evidence type="ECO:0000313" key="10">
    <source>
        <dbReference type="EMBL" id="GIJ05800.1"/>
    </source>
</evidence>
<dbReference type="InterPro" id="IPR050979">
    <property type="entry name" value="LD-transpeptidase"/>
</dbReference>
<dbReference type="Gene3D" id="2.40.440.10">
    <property type="entry name" value="L,D-transpeptidase catalytic domain-like"/>
    <property type="match status" value="1"/>
</dbReference>
<evidence type="ECO:0000256" key="5">
    <source>
        <dbReference type="ARBA" id="ARBA00023315"/>
    </source>
</evidence>
<reference evidence="10" key="1">
    <citation type="submission" date="2021-01" db="EMBL/GenBank/DDBJ databases">
        <title>Whole genome shotgun sequence of Spirilliplanes yamanashiensis NBRC 15828.</title>
        <authorList>
            <person name="Komaki H."/>
            <person name="Tamura T."/>
        </authorList>
    </citation>
    <scope>NUCLEOTIDE SEQUENCE</scope>
    <source>
        <strain evidence="10">NBRC 15828</strain>
    </source>
</reference>
<dbReference type="CDD" id="cd16913">
    <property type="entry name" value="YkuD_like"/>
    <property type="match status" value="1"/>
</dbReference>
<evidence type="ECO:0000256" key="1">
    <source>
        <dbReference type="ARBA" id="ARBA00004752"/>
    </source>
</evidence>
<dbReference type="GO" id="GO:0016746">
    <property type="term" value="F:acyltransferase activity"/>
    <property type="evidence" value="ECO:0007669"/>
    <property type="project" value="UniProtKB-KW"/>
</dbReference>
<comment type="caution">
    <text evidence="10">The sequence shown here is derived from an EMBL/GenBank/DDBJ whole genome shotgun (WGS) entry which is preliminary data.</text>
</comment>
<dbReference type="PANTHER" id="PTHR30582:SF2">
    <property type="entry name" value="L,D-TRANSPEPTIDASE YCIB-RELATED"/>
    <property type="match status" value="1"/>
</dbReference>
<evidence type="ECO:0000313" key="11">
    <source>
        <dbReference type="Proteomes" id="UP000652013"/>
    </source>
</evidence>
<evidence type="ECO:0000256" key="6">
    <source>
        <dbReference type="ARBA" id="ARBA00023316"/>
    </source>
</evidence>
<dbReference type="UniPathway" id="UPA00219"/>
<evidence type="ECO:0000259" key="9">
    <source>
        <dbReference type="PROSITE" id="PS52029"/>
    </source>
</evidence>
<dbReference type="PANTHER" id="PTHR30582">
    <property type="entry name" value="L,D-TRANSPEPTIDASE"/>
    <property type="match status" value="1"/>
</dbReference>
<dbReference type="SUPFAM" id="SSF141523">
    <property type="entry name" value="L,D-transpeptidase catalytic domain-like"/>
    <property type="match status" value="1"/>
</dbReference>
<feature type="domain" description="L,D-TPase catalytic" evidence="9">
    <location>
        <begin position="241"/>
        <end position="363"/>
    </location>
</feature>
<dbReference type="GO" id="GO:0008360">
    <property type="term" value="P:regulation of cell shape"/>
    <property type="evidence" value="ECO:0007669"/>
    <property type="project" value="UniProtKB-UniRule"/>
</dbReference>
<evidence type="ECO:0000256" key="4">
    <source>
        <dbReference type="ARBA" id="ARBA00022984"/>
    </source>
</evidence>
<keyword evidence="3 7" id="KW-0133">Cell shape</keyword>
<dbReference type="EMBL" id="BOOY01000036">
    <property type="protein sequence ID" value="GIJ05800.1"/>
    <property type="molecule type" value="Genomic_DNA"/>
</dbReference>
<dbReference type="GO" id="GO:0071972">
    <property type="term" value="F:peptidoglycan L,D-transpeptidase activity"/>
    <property type="evidence" value="ECO:0007669"/>
    <property type="project" value="TreeGrafter"/>
</dbReference>
<protein>
    <recommendedName>
        <fullName evidence="9">L,D-TPase catalytic domain-containing protein</fullName>
    </recommendedName>
</protein>
<dbReference type="Pfam" id="PF17964">
    <property type="entry name" value="Big_10"/>
    <property type="match status" value="1"/>
</dbReference>
<keyword evidence="6 7" id="KW-0961">Cell wall biogenesis/degradation</keyword>
<organism evidence="10 11">
    <name type="scientific">Spirilliplanes yamanashiensis</name>
    <dbReference type="NCBI Taxonomy" id="42233"/>
    <lineage>
        <taxon>Bacteria</taxon>
        <taxon>Bacillati</taxon>
        <taxon>Actinomycetota</taxon>
        <taxon>Actinomycetes</taxon>
        <taxon>Micromonosporales</taxon>
        <taxon>Micromonosporaceae</taxon>
        <taxon>Spirilliplanes</taxon>
    </lineage>
</organism>
<keyword evidence="5" id="KW-0012">Acyltransferase</keyword>
<evidence type="ECO:0000256" key="3">
    <source>
        <dbReference type="ARBA" id="ARBA00022960"/>
    </source>
</evidence>
<dbReference type="InterPro" id="IPR041280">
    <property type="entry name" value="Big_10"/>
</dbReference>
<dbReference type="Gene3D" id="2.60.40.3710">
    <property type="match status" value="1"/>
</dbReference>
<name>A0A8J3YDM3_9ACTN</name>
<dbReference type="Proteomes" id="UP000652013">
    <property type="component" value="Unassembled WGS sequence"/>
</dbReference>
<feature type="region of interest" description="Disordered" evidence="8">
    <location>
        <begin position="18"/>
        <end position="42"/>
    </location>
</feature>
<evidence type="ECO:0000256" key="8">
    <source>
        <dbReference type="SAM" id="MobiDB-lite"/>
    </source>
</evidence>